<accession>A0A2A6BDV6</accession>
<sequence length="315" mass="35526">MNSLIEKGSVNEIPGYNCKTANGERLNVVNPPFGIFMLIVGIVMQIIYPIYYYVIYSKGDLQYSSYKQCSLLFNSIATGIFLIFGIEFCDDNTLIYVFGCLITGIWVAFTTSSVILLFNRIVEIYSRTHMNTLFGGVRPFIWCAISFSIGVLAFFFCRPVIFNAAVIWRLVIVQALSWIWDPQIPNGGFDYLHYSAPLININNIATCSIFVFLYLLLSIGAIKNRDKLVPMQIEVLKQSSLIGLFSLATSSLYILMQFVAVPAFIITLSFLFYVGSSVIPGLVFVLFNFSVREAVIRVFTCSYRVTNNHPHITIP</sequence>
<reference evidence="1" key="2">
    <citation type="submission" date="2022-06" db="UniProtKB">
        <authorList>
            <consortium name="EnsemblMetazoa"/>
        </authorList>
    </citation>
    <scope>IDENTIFICATION</scope>
    <source>
        <strain evidence="1">PS312</strain>
    </source>
</reference>
<dbReference type="PANTHER" id="PTHR23021:SF11">
    <property type="entry name" value="SERPENTINE RECEPTOR, CLASS T"/>
    <property type="match status" value="1"/>
</dbReference>
<gene>
    <name evidence="1" type="primary">WBGene00093738</name>
</gene>
<dbReference type="EnsemblMetazoa" id="PPA04184.1">
    <property type="protein sequence ID" value="PPA04184.1"/>
    <property type="gene ID" value="WBGene00093738"/>
</dbReference>
<reference evidence="2" key="1">
    <citation type="journal article" date="2008" name="Nat. Genet.">
        <title>The Pristionchus pacificus genome provides a unique perspective on nematode lifestyle and parasitism.</title>
        <authorList>
            <person name="Dieterich C."/>
            <person name="Clifton S.W."/>
            <person name="Schuster L.N."/>
            <person name="Chinwalla A."/>
            <person name="Delehaunty K."/>
            <person name="Dinkelacker I."/>
            <person name="Fulton L."/>
            <person name="Fulton R."/>
            <person name="Godfrey J."/>
            <person name="Minx P."/>
            <person name="Mitreva M."/>
            <person name="Roeseler W."/>
            <person name="Tian H."/>
            <person name="Witte H."/>
            <person name="Yang S.P."/>
            <person name="Wilson R.K."/>
            <person name="Sommer R.J."/>
        </authorList>
    </citation>
    <scope>NUCLEOTIDE SEQUENCE [LARGE SCALE GENOMIC DNA]</scope>
    <source>
        <strain evidence="2">PS312</strain>
    </source>
</reference>
<evidence type="ECO:0000313" key="2">
    <source>
        <dbReference type="Proteomes" id="UP000005239"/>
    </source>
</evidence>
<name>A0A2A6BDV6_PRIPA</name>
<organism evidence="1 2">
    <name type="scientific">Pristionchus pacificus</name>
    <name type="common">Parasitic nematode worm</name>
    <dbReference type="NCBI Taxonomy" id="54126"/>
    <lineage>
        <taxon>Eukaryota</taxon>
        <taxon>Metazoa</taxon>
        <taxon>Ecdysozoa</taxon>
        <taxon>Nematoda</taxon>
        <taxon>Chromadorea</taxon>
        <taxon>Rhabditida</taxon>
        <taxon>Rhabditina</taxon>
        <taxon>Diplogasteromorpha</taxon>
        <taxon>Diplogasteroidea</taxon>
        <taxon>Neodiplogasteridae</taxon>
        <taxon>Pristionchus</taxon>
    </lineage>
</organism>
<evidence type="ECO:0000313" key="1">
    <source>
        <dbReference type="EnsemblMetazoa" id="PPA04184.1"/>
    </source>
</evidence>
<protein>
    <submittedName>
        <fullName evidence="1">G protein-coupled receptor</fullName>
    </submittedName>
</protein>
<dbReference type="PANTHER" id="PTHR23021">
    <property type="entry name" value="SERPENTINE RECEPTOR, CLASS T"/>
    <property type="match status" value="1"/>
</dbReference>
<accession>A0A8R1Y5W3</accession>
<dbReference type="InterPro" id="IPR019425">
    <property type="entry name" value="7TM_GPCR_serpentine_rcpt_Srt"/>
</dbReference>
<dbReference type="OrthoDB" id="5873245at2759"/>
<keyword evidence="2" id="KW-1185">Reference proteome</keyword>
<dbReference type="Proteomes" id="UP000005239">
    <property type="component" value="Unassembled WGS sequence"/>
</dbReference>
<dbReference type="Pfam" id="PF10321">
    <property type="entry name" value="7TM_GPCR_Srt"/>
    <property type="match status" value="1"/>
</dbReference>
<proteinExistence type="predicted"/>
<dbReference type="AlphaFoldDB" id="A0A2A6BDV6"/>